<sequence>MVTDSIYTIISHEARELHLIFDAHLLYAFAVITEESALLMENTYIPINAHVTGKKIMNTMIIAMNARSRIM</sequence>
<reference evidence="1 2" key="1">
    <citation type="submission" date="2018-03" db="EMBL/GenBank/DDBJ databases">
        <title>Whole genome sequencing of Histamine producing bacteria.</title>
        <authorList>
            <person name="Butler K."/>
        </authorList>
    </citation>
    <scope>NUCLEOTIDE SEQUENCE [LARGE SCALE GENOMIC DNA]</scope>
    <source>
        <strain evidence="1 2">DSM 16190</strain>
    </source>
</reference>
<organism evidence="1 2">
    <name type="scientific">Photobacterium lipolyticum</name>
    <dbReference type="NCBI Taxonomy" id="266810"/>
    <lineage>
        <taxon>Bacteria</taxon>
        <taxon>Pseudomonadati</taxon>
        <taxon>Pseudomonadota</taxon>
        <taxon>Gammaproteobacteria</taxon>
        <taxon>Vibrionales</taxon>
        <taxon>Vibrionaceae</taxon>
        <taxon>Photobacterium</taxon>
    </lineage>
</organism>
<name>A0A2T3MZH1_9GAMM</name>
<dbReference type="Proteomes" id="UP000240904">
    <property type="component" value="Unassembled WGS sequence"/>
</dbReference>
<accession>A0A2T3MZH1</accession>
<comment type="caution">
    <text evidence="1">The sequence shown here is derived from an EMBL/GenBank/DDBJ whole genome shotgun (WGS) entry which is preliminary data.</text>
</comment>
<evidence type="ECO:0000313" key="2">
    <source>
        <dbReference type="Proteomes" id="UP000240904"/>
    </source>
</evidence>
<evidence type="ECO:0000313" key="1">
    <source>
        <dbReference type="EMBL" id="PSW05391.1"/>
    </source>
</evidence>
<protein>
    <submittedName>
        <fullName evidence="1">Uncharacterized protein</fullName>
    </submittedName>
</protein>
<dbReference type="EMBL" id="PYMC01000005">
    <property type="protein sequence ID" value="PSW05391.1"/>
    <property type="molecule type" value="Genomic_DNA"/>
</dbReference>
<gene>
    <name evidence="1" type="ORF">C9I89_09020</name>
</gene>
<dbReference type="AlphaFoldDB" id="A0A2T3MZH1"/>
<keyword evidence="2" id="KW-1185">Reference proteome</keyword>
<proteinExistence type="predicted"/>